<reference evidence="1 2" key="1">
    <citation type="submission" date="2015-07" db="EMBL/GenBank/DDBJ databases">
        <title>The genome of Pseudoloma neurophilia, a relevant intracellular parasite of the zebrafish.</title>
        <authorList>
            <person name="Ndikumana S."/>
            <person name="Pelin A."/>
            <person name="Sanders J."/>
            <person name="Corradi N."/>
        </authorList>
    </citation>
    <scope>NUCLEOTIDE SEQUENCE [LARGE SCALE GENOMIC DNA]</scope>
    <source>
        <strain evidence="1 2">MK1</strain>
    </source>
</reference>
<dbReference type="VEuPathDB" id="MicrosporidiaDB:M153_3750002"/>
<protein>
    <submittedName>
        <fullName evidence="1">Uncharacterized protein</fullName>
    </submittedName>
</protein>
<evidence type="ECO:0000313" key="2">
    <source>
        <dbReference type="Proteomes" id="UP000051530"/>
    </source>
</evidence>
<organism evidence="1 2">
    <name type="scientific">Pseudoloma neurophilia</name>
    <dbReference type="NCBI Taxonomy" id="146866"/>
    <lineage>
        <taxon>Eukaryota</taxon>
        <taxon>Fungi</taxon>
        <taxon>Fungi incertae sedis</taxon>
        <taxon>Microsporidia</taxon>
        <taxon>Pseudoloma</taxon>
    </lineage>
</organism>
<dbReference type="AlphaFoldDB" id="A0A0R0LXS5"/>
<evidence type="ECO:0000313" key="1">
    <source>
        <dbReference type="EMBL" id="KRH94125.1"/>
    </source>
</evidence>
<dbReference type="EMBL" id="LGUB01000133">
    <property type="protein sequence ID" value="KRH94125.1"/>
    <property type="molecule type" value="Genomic_DNA"/>
</dbReference>
<name>A0A0R0LXS5_9MICR</name>
<gene>
    <name evidence="1" type="ORF">M153_3750002</name>
</gene>
<comment type="caution">
    <text evidence="1">The sequence shown here is derived from an EMBL/GenBank/DDBJ whole genome shotgun (WGS) entry which is preliminary data.</text>
</comment>
<feature type="non-terminal residue" evidence="1">
    <location>
        <position position="1"/>
    </location>
</feature>
<proteinExistence type="predicted"/>
<accession>A0A0R0LXS5</accession>
<keyword evidence="2" id="KW-1185">Reference proteome</keyword>
<dbReference type="Proteomes" id="UP000051530">
    <property type="component" value="Unassembled WGS sequence"/>
</dbReference>
<sequence>KKFSKGLRLKVVKCKKTLDYKWRIKDFLLDSNEYEGGKSASYSRYSSSRIVSTRRMKRSFNQTMRMSRTKFSKKTLKEVDLSSPMTQTQYYTIHLYYPPERKNIEYIPVVPRCEIKCTKKDERCFDNNQNQK</sequence>